<reference evidence="1 2" key="1">
    <citation type="submission" date="2020-08" db="EMBL/GenBank/DDBJ databases">
        <title>Aphidius gifuensis genome sequencing and assembly.</title>
        <authorList>
            <person name="Du Z."/>
        </authorList>
    </citation>
    <scope>NUCLEOTIDE SEQUENCE [LARGE SCALE GENOMIC DNA]</scope>
    <source>
        <strain evidence="1">YNYX2018</strain>
        <tissue evidence="1">Adults</tissue>
    </source>
</reference>
<dbReference type="PANTHER" id="PTHR21663">
    <property type="entry name" value="HYPOTHETICAL HEAT DOMAIN-CONTAINING"/>
    <property type="match status" value="1"/>
</dbReference>
<dbReference type="InterPro" id="IPR040108">
    <property type="entry name" value="Laa1/Sip1/HEATR5"/>
</dbReference>
<gene>
    <name evidence="1" type="ORF">HCN44_009996</name>
</gene>
<keyword evidence="2" id="KW-1185">Reference proteome</keyword>
<dbReference type="GO" id="GO:0042147">
    <property type="term" value="P:retrograde transport, endosome to Golgi"/>
    <property type="evidence" value="ECO:0007669"/>
    <property type="project" value="TreeGrafter"/>
</dbReference>
<organism evidence="1 2">
    <name type="scientific">Aphidius gifuensis</name>
    <name type="common">Parasitoid wasp</name>
    <dbReference type="NCBI Taxonomy" id="684658"/>
    <lineage>
        <taxon>Eukaryota</taxon>
        <taxon>Metazoa</taxon>
        <taxon>Ecdysozoa</taxon>
        <taxon>Arthropoda</taxon>
        <taxon>Hexapoda</taxon>
        <taxon>Insecta</taxon>
        <taxon>Pterygota</taxon>
        <taxon>Neoptera</taxon>
        <taxon>Endopterygota</taxon>
        <taxon>Hymenoptera</taxon>
        <taxon>Apocrita</taxon>
        <taxon>Ichneumonoidea</taxon>
        <taxon>Braconidae</taxon>
        <taxon>Aphidiinae</taxon>
        <taxon>Aphidius</taxon>
    </lineage>
</organism>
<dbReference type="GO" id="GO:0016020">
    <property type="term" value="C:membrane"/>
    <property type="evidence" value="ECO:0007669"/>
    <property type="project" value="TreeGrafter"/>
</dbReference>
<dbReference type="EMBL" id="JACMRX010000002">
    <property type="protein sequence ID" value="KAF7996115.1"/>
    <property type="molecule type" value="Genomic_DNA"/>
</dbReference>
<dbReference type="Proteomes" id="UP000639338">
    <property type="component" value="Unassembled WGS sequence"/>
</dbReference>
<dbReference type="OrthoDB" id="192608at2759"/>
<dbReference type="PANTHER" id="PTHR21663:SF0">
    <property type="entry name" value="HEAT REPEAT-CONTAINING PROTEIN 5B"/>
    <property type="match status" value="1"/>
</dbReference>
<sequence length="149" mass="16412">MLIYMQITLEGKAGALAHDNSSPVVQGWPLYALSLIVDFSGPIYRGYIEPTLSLVLTLLLNVSFSYIDIYQCIGKLLSALTTTFTRLLLENVNRTSSEKTYIRIPVQTLSAFSVLLLAGLYVSLFSSCLDAMYGTPRVIQLIASQNVIP</sequence>
<evidence type="ECO:0000313" key="1">
    <source>
        <dbReference type="EMBL" id="KAF7996115.1"/>
    </source>
</evidence>
<comment type="caution">
    <text evidence="1">The sequence shown here is derived from an EMBL/GenBank/DDBJ whole genome shotgun (WGS) entry which is preliminary data.</text>
</comment>
<protein>
    <submittedName>
        <fullName evidence="1">Uncharacterized protein</fullName>
    </submittedName>
</protein>
<proteinExistence type="predicted"/>
<dbReference type="AlphaFoldDB" id="A0A834Y1G1"/>
<dbReference type="GO" id="GO:0005794">
    <property type="term" value="C:Golgi apparatus"/>
    <property type="evidence" value="ECO:0007669"/>
    <property type="project" value="TreeGrafter"/>
</dbReference>
<dbReference type="GO" id="GO:0006897">
    <property type="term" value="P:endocytosis"/>
    <property type="evidence" value="ECO:0007669"/>
    <property type="project" value="TreeGrafter"/>
</dbReference>
<dbReference type="GO" id="GO:0008104">
    <property type="term" value="P:intracellular protein localization"/>
    <property type="evidence" value="ECO:0007669"/>
    <property type="project" value="TreeGrafter"/>
</dbReference>
<dbReference type="GO" id="GO:0005829">
    <property type="term" value="C:cytosol"/>
    <property type="evidence" value="ECO:0007669"/>
    <property type="project" value="GOC"/>
</dbReference>
<name>A0A834Y1G1_APHGI</name>
<dbReference type="GO" id="GO:0030139">
    <property type="term" value="C:endocytic vesicle"/>
    <property type="evidence" value="ECO:0007669"/>
    <property type="project" value="TreeGrafter"/>
</dbReference>
<accession>A0A834Y1G1</accession>
<evidence type="ECO:0000313" key="2">
    <source>
        <dbReference type="Proteomes" id="UP000639338"/>
    </source>
</evidence>